<organism evidence="1 2">
    <name type="scientific">Fraxinus pennsylvanica</name>
    <dbReference type="NCBI Taxonomy" id="56036"/>
    <lineage>
        <taxon>Eukaryota</taxon>
        <taxon>Viridiplantae</taxon>
        <taxon>Streptophyta</taxon>
        <taxon>Embryophyta</taxon>
        <taxon>Tracheophyta</taxon>
        <taxon>Spermatophyta</taxon>
        <taxon>Magnoliopsida</taxon>
        <taxon>eudicotyledons</taxon>
        <taxon>Gunneridae</taxon>
        <taxon>Pentapetalae</taxon>
        <taxon>asterids</taxon>
        <taxon>lamiids</taxon>
        <taxon>Lamiales</taxon>
        <taxon>Oleaceae</taxon>
        <taxon>Oleeae</taxon>
        <taxon>Fraxinus</taxon>
    </lineage>
</organism>
<proteinExistence type="predicted"/>
<sequence>MSNLGPYLPLFSIVVWRDGIGMQERSLSDQNPGTTTPHRWRRIRVEAERESRGGGCEMRIEMEAGGEQTRRLRTNVLNFLDWAGTLGLCRCCYVIRTVSGLNLEACNIQNPEDIEKPVIAVNAVQQENYRNLYNTSLLVSPEEMEENQITFFKKLDNELNKSKYLLQGQGRGSSEGSSFAQYTNGCFDCITDQGAESRFSWI</sequence>
<protein>
    <submittedName>
        <fullName evidence="1">Uncharacterized protein</fullName>
    </submittedName>
</protein>
<evidence type="ECO:0000313" key="2">
    <source>
        <dbReference type="Proteomes" id="UP000834106"/>
    </source>
</evidence>
<reference evidence="1" key="1">
    <citation type="submission" date="2023-05" db="EMBL/GenBank/DDBJ databases">
        <authorList>
            <person name="Huff M."/>
        </authorList>
    </citation>
    <scope>NUCLEOTIDE SEQUENCE</scope>
</reference>
<keyword evidence="2" id="KW-1185">Reference proteome</keyword>
<dbReference type="Proteomes" id="UP000834106">
    <property type="component" value="Chromosome 2"/>
</dbReference>
<evidence type="ECO:0000313" key="1">
    <source>
        <dbReference type="EMBL" id="CAI9756188.1"/>
    </source>
</evidence>
<name>A0AAD1YS09_9LAMI</name>
<gene>
    <name evidence="1" type="ORF">FPE_LOCUS3618</name>
</gene>
<accession>A0AAD1YS09</accession>
<dbReference type="AlphaFoldDB" id="A0AAD1YS09"/>
<dbReference type="EMBL" id="OU503037">
    <property type="protein sequence ID" value="CAI9756188.1"/>
    <property type="molecule type" value="Genomic_DNA"/>
</dbReference>